<feature type="repeat" description="WD" evidence="5">
    <location>
        <begin position="87"/>
        <end position="121"/>
    </location>
</feature>
<dbReference type="EMBL" id="JBHTIS010002650">
    <property type="protein sequence ID" value="MFD1050161.1"/>
    <property type="molecule type" value="Genomic_DNA"/>
</dbReference>
<sequence>MRALLLLLITLGALTGLAPTASAHAELLGTTPSNGEHLATAPTEIVLRFSENVTPVRDGFTVLAANGREVAAAQGEVVGGTRVRLPVSGLDNGVYSVTFNAGGDLLATTGEDHKTRLYDVSHLDNPVLLSTMEGNTDRNYHVTFQPGDHYLVTAGGDGTARFWNIDNRRAPRTGPVLTHPTGRVTWVEFSPDG</sequence>
<protein>
    <submittedName>
        <fullName evidence="8">Copper resistance protein CopC</fullName>
    </submittedName>
</protein>
<evidence type="ECO:0000256" key="3">
    <source>
        <dbReference type="ARBA" id="ARBA00022737"/>
    </source>
</evidence>
<dbReference type="PANTHER" id="PTHR19879">
    <property type="entry name" value="TRANSCRIPTION INITIATION FACTOR TFIID"/>
    <property type="match status" value="1"/>
</dbReference>
<dbReference type="PROSITE" id="PS50294">
    <property type="entry name" value="WD_REPEATS_REGION"/>
    <property type="match status" value="1"/>
</dbReference>
<comment type="caution">
    <text evidence="8">The sequence shown here is derived from an EMBL/GenBank/DDBJ whole genome shotgun (WGS) entry which is preliminary data.</text>
</comment>
<evidence type="ECO:0000256" key="5">
    <source>
        <dbReference type="PROSITE-ProRule" id="PRU00221"/>
    </source>
</evidence>
<dbReference type="InterPro" id="IPR015943">
    <property type="entry name" value="WD40/YVTN_repeat-like_dom_sf"/>
</dbReference>
<keyword evidence="2 6" id="KW-0732">Signal</keyword>
<dbReference type="PROSITE" id="PS00678">
    <property type="entry name" value="WD_REPEATS_1"/>
    <property type="match status" value="1"/>
</dbReference>
<reference evidence="9" key="1">
    <citation type="journal article" date="2019" name="Int. J. Syst. Evol. Microbiol.">
        <title>The Global Catalogue of Microorganisms (GCM) 10K type strain sequencing project: providing services to taxonomists for standard genome sequencing and annotation.</title>
        <authorList>
            <consortium name="The Broad Institute Genomics Platform"/>
            <consortium name="The Broad Institute Genome Sequencing Center for Infectious Disease"/>
            <person name="Wu L."/>
            <person name="Ma J."/>
        </authorList>
    </citation>
    <scope>NUCLEOTIDE SEQUENCE [LARGE SCALE GENOMIC DNA]</scope>
    <source>
        <strain evidence="9">JCM 31486</strain>
    </source>
</reference>
<feature type="domain" description="CopC" evidence="7">
    <location>
        <begin position="24"/>
        <end position="101"/>
    </location>
</feature>
<dbReference type="PANTHER" id="PTHR19879:SF9">
    <property type="entry name" value="TRANSCRIPTION INITIATION FACTOR TFIID SUBUNIT 5"/>
    <property type="match status" value="1"/>
</dbReference>
<keyword evidence="3" id="KW-0677">Repeat</keyword>
<dbReference type="InterPro" id="IPR001680">
    <property type="entry name" value="WD40_rpt"/>
</dbReference>
<evidence type="ECO:0000313" key="8">
    <source>
        <dbReference type="EMBL" id="MFD1050161.1"/>
    </source>
</evidence>
<feature type="chain" id="PRO_5046518796" evidence="6">
    <location>
        <begin position="26"/>
        <end position="193"/>
    </location>
</feature>
<evidence type="ECO:0000256" key="4">
    <source>
        <dbReference type="ARBA" id="ARBA00023008"/>
    </source>
</evidence>
<evidence type="ECO:0000313" key="9">
    <source>
        <dbReference type="Proteomes" id="UP001597045"/>
    </source>
</evidence>
<dbReference type="SUPFAM" id="SSF50978">
    <property type="entry name" value="WD40 repeat-like"/>
    <property type="match status" value="1"/>
</dbReference>
<dbReference type="PROSITE" id="PS50082">
    <property type="entry name" value="WD_REPEATS_2"/>
    <property type="match status" value="2"/>
</dbReference>
<proteinExistence type="predicted"/>
<dbReference type="InterPro" id="IPR007348">
    <property type="entry name" value="CopC_dom"/>
</dbReference>
<dbReference type="SMART" id="SM00320">
    <property type="entry name" value="WD40"/>
    <property type="match status" value="2"/>
</dbReference>
<feature type="repeat" description="WD" evidence="5">
    <location>
        <begin position="132"/>
        <end position="173"/>
    </location>
</feature>
<accession>A0ABW3MHW9</accession>
<dbReference type="Proteomes" id="UP001597045">
    <property type="component" value="Unassembled WGS sequence"/>
</dbReference>
<dbReference type="Gene3D" id="2.130.10.10">
    <property type="entry name" value="YVTN repeat-like/Quinoprotein amine dehydrogenase"/>
    <property type="match status" value="1"/>
</dbReference>
<organism evidence="8 9">
    <name type="scientific">Kibdelosporangium lantanae</name>
    <dbReference type="NCBI Taxonomy" id="1497396"/>
    <lineage>
        <taxon>Bacteria</taxon>
        <taxon>Bacillati</taxon>
        <taxon>Actinomycetota</taxon>
        <taxon>Actinomycetes</taxon>
        <taxon>Pseudonocardiales</taxon>
        <taxon>Pseudonocardiaceae</taxon>
        <taxon>Kibdelosporangium</taxon>
    </lineage>
</organism>
<evidence type="ECO:0000256" key="1">
    <source>
        <dbReference type="ARBA" id="ARBA00022574"/>
    </source>
</evidence>
<dbReference type="Pfam" id="PF00400">
    <property type="entry name" value="WD40"/>
    <property type="match status" value="1"/>
</dbReference>
<feature type="signal peptide" evidence="6">
    <location>
        <begin position="1"/>
        <end position="25"/>
    </location>
</feature>
<name>A0ABW3MHW9_9PSEU</name>
<dbReference type="Gene3D" id="2.60.40.1220">
    <property type="match status" value="1"/>
</dbReference>
<dbReference type="InterPro" id="IPR014756">
    <property type="entry name" value="Ig_E-set"/>
</dbReference>
<evidence type="ECO:0000256" key="2">
    <source>
        <dbReference type="ARBA" id="ARBA00022729"/>
    </source>
</evidence>
<dbReference type="SUPFAM" id="SSF81296">
    <property type="entry name" value="E set domains"/>
    <property type="match status" value="1"/>
</dbReference>
<dbReference type="Pfam" id="PF04234">
    <property type="entry name" value="CopC"/>
    <property type="match status" value="1"/>
</dbReference>
<evidence type="ECO:0000259" key="7">
    <source>
        <dbReference type="Pfam" id="PF04234"/>
    </source>
</evidence>
<dbReference type="InterPro" id="IPR019775">
    <property type="entry name" value="WD40_repeat_CS"/>
</dbReference>
<keyword evidence="1 5" id="KW-0853">WD repeat</keyword>
<feature type="non-terminal residue" evidence="8">
    <location>
        <position position="193"/>
    </location>
</feature>
<dbReference type="InterPro" id="IPR014755">
    <property type="entry name" value="Cu-Rt/internalin_Ig-like"/>
</dbReference>
<dbReference type="InterPro" id="IPR036322">
    <property type="entry name" value="WD40_repeat_dom_sf"/>
</dbReference>
<keyword evidence="9" id="KW-1185">Reference proteome</keyword>
<evidence type="ECO:0000256" key="6">
    <source>
        <dbReference type="SAM" id="SignalP"/>
    </source>
</evidence>
<gene>
    <name evidence="8" type="ORF">ACFQ1S_33880</name>
</gene>
<keyword evidence="4" id="KW-0186">Copper</keyword>